<sequence>MKTIGYVSQANPFEDKKAWSGLIYKIREGIENAGYKVVWIPYNADTFKHKVLKGLIKLRFGKNVLKDHNKYYYKLSADTIDMKLVSKCDYLFFPGGAQMAIYRNFNKPIIYYTDANFSIMVNYYWHNEPKWIIKQGNETERLGIQNSYINIRASKWAADSVVNDYNGNPDRNYIIEFGANLEDKDIFHIKPYTDGTLNILFSGVDWKRKGAEIAIDAVRQLNERGITSKLLLVGLRDVPQRYANLPYVENIGFLNKNYPDQYQKYIDTIRQSHIFLLPTRAECAGIVFSESSAYGLPIFTYNTGGIGNYVIDGINGYKLPLTAKGKEFADKIEESLKNNEFEKLGQGGIKLFNEKLNWHSWAESFKKIMQDNNL</sequence>
<organism evidence="2 3">
    <name type="scientific">Xylanibacter rarus</name>
    <dbReference type="NCBI Taxonomy" id="1676614"/>
    <lineage>
        <taxon>Bacteria</taxon>
        <taxon>Pseudomonadati</taxon>
        <taxon>Bacteroidota</taxon>
        <taxon>Bacteroidia</taxon>
        <taxon>Bacteroidales</taxon>
        <taxon>Prevotellaceae</taxon>
        <taxon>Xylanibacter</taxon>
    </lineage>
</organism>
<dbReference type="PANTHER" id="PTHR12526:SF637">
    <property type="entry name" value="GLYCOSYLTRANSFERASE EPSF-RELATED"/>
    <property type="match status" value="1"/>
</dbReference>
<name>A0A8E1QXH8_9BACT</name>
<feature type="domain" description="Glycosyl transferase family 1" evidence="1">
    <location>
        <begin position="196"/>
        <end position="341"/>
    </location>
</feature>
<keyword evidence="2" id="KW-0808">Transferase</keyword>
<dbReference type="GO" id="GO:0016757">
    <property type="term" value="F:glycosyltransferase activity"/>
    <property type="evidence" value="ECO:0007669"/>
    <property type="project" value="InterPro"/>
</dbReference>
<dbReference type="Pfam" id="PF00534">
    <property type="entry name" value="Glycos_transf_1"/>
    <property type="match status" value="1"/>
</dbReference>
<evidence type="ECO:0000259" key="1">
    <source>
        <dbReference type="Pfam" id="PF00534"/>
    </source>
</evidence>
<gene>
    <name evidence="2" type="ORF">ACU52_13105</name>
</gene>
<dbReference type="PANTHER" id="PTHR12526">
    <property type="entry name" value="GLYCOSYLTRANSFERASE"/>
    <property type="match status" value="1"/>
</dbReference>
<dbReference type="InterPro" id="IPR001296">
    <property type="entry name" value="Glyco_trans_1"/>
</dbReference>
<dbReference type="OrthoDB" id="9768685at2"/>
<proteinExistence type="predicted"/>
<dbReference type="RefSeq" id="WP_053399115.1">
    <property type="nucleotide sequence ID" value="NZ_LFQU01000037.1"/>
</dbReference>
<protein>
    <submittedName>
        <fullName evidence="2">Glycosyl transferase family 1</fullName>
    </submittedName>
</protein>
<dbReference type="AlphaFoldDB" id="A0A8E1QXH8"/>
<evidence type="ECO:0000313" key="3">
    <source>
        <dbReference type="Proteomes" id="UP000036951"/>
    </source>
</evidence>
<dbReference type="SUPFAM" id="SSF53756">
    <property type="entry name" value="UDP-Glycosyltransferase/glycogen phosphorylase"/>
    <property type="match status" value="1"/>
</dbReference>
<comment type="caution">
    <text evidence="2">The sequence shown here is derived from an EMBL/GenBank/DDBJ whole genome shotgun (WGS) entry which is preliminary data.</text>
</comment>
<evidence type="ECO:0000313" key="2">
    <source>
        <dbReference type="EMBL" id="KOO67266.1"/>
    </source>
</evidence>
<dbReference type="EMBL" id="LFQU01000037">
    <property type="protein sequence ID" value="KOO67266.1"/>
    <property type="molecule type" value="Genomic_DNA"/>
</dbReference>
<dbReference type="Proteomes" id="UP000036951">
    <property type="component" value="Unassembled WGS sequence"/>
</dbReference>
<accession>A0A8E1QXH8</accession>
<dbReference type="Gene3D" id="3.40.50.2000">
    <property type="entry name" value="Glycogen Phosphorylase B"/>
    <property type="match status" value="2"/>
</dbReference>
<reference evidence="2 3" key="1">
    <citation type="submission" date="2015-06" db="EMBL/GenBank/DDBJ databases">
        <title>Prevotella sp. 109, sp. nov., a novel member of the family Prevotellaceae isolated from human faeces.</title>
        <authorList>
            <person name="Shkoporov A.N."/>
            <person name="Chaplin A.V."/>
            <person name="Kafarskaia L.I."/>
            <person name="Efimov B.A."/>
        </authorList>
    </citation>
    <scope>NUCLEOTIDE SEQUENCE [LARGE SCALE GENOMIC DNA]</scope>
    <source>
        <strain evidence="2 3">109</strain>
    </source>
</reference>
<keyword evidence="3" id="KW-1185">Reference proteome</keyword>
<dbReference type="CDD" id="cd03801">
    <property type="entry name" value="GT4_PimA-like"/>
    <property type="match status" value="1"/>
</dbReference>